<dbReference type="VEuPathDB" id="FungiDB:MYCFIDRAFT_177883"/>
<evidence type="ECO:0000313" key="1">
    <source>
        <dbReference type="EMBL" id="EME79252.1"/>
    </source>
</evidence>
<dbReference type="KEGG" id="pfj:MYCFIDRAFT_177883"/>
<accession>M3APA9</accession>
<dbReference type="InterPro" id="IPR032675">
    <property type="entry name" value="LRR_dom_sf"/>
</dbReference>
<dbReference type="GeneID" id="19333854"/>
<organism evidence="1 2">
    <name type="scientific">Pseudocercospora fijiensis (strain CIRAD86)</name>
    <name type="common">Black leaf streak disease fungus</name>
    <name type="synonym">Mycosphaerella fijiensis</name>
    <dbReference type="NCBI Taxonomy" id="383855"/>
    <lineage>
        <taxon>Eukaryota</taxon>
        <taxon>Fungi</taxon>
        <taxon>Dikarya</taxon>
        <taxon>Ascomycota</taxon>
        <taxon>Pezizomycotina</taxon>
        <taxon>Dothideomycetes</taxon>
        <taxon>Dothideomycetidae</taxon>
        <taxon>Mycosphaerellales</taxon>
        <taxon>Mycosphaerellaceae</taxon>
        <taxon>Pseudocercospora</taxon>
    </lineage>
</organism>
<gene>
    <name evidence="1" type="ORF">MYCFIDRAFT_177883</name>
</gene>
<name>M3APA9_PSEFD</name>
<dbReference type="eggNOG" id="ENOG502TKCF">
    <property type="taxonomic scope" value="Eukaryota"/>
</dbReference>
<evidence type="ECO:0008006" key="3">
    <source>
        <dbReference type="Google" id="ProtNLM"/>
    </source>
</evidence>
<dbReference type="EMBL" id="KB446562">
    <property type="protein sequence ID" value="EME79252.1"/>
    <property type="molecule type" value="Genomic_DNA"/>
</dbReference>
<dbReference type="OrthoDB" id="3636801at2759"/>
<proteinExistence type="predicted"/>
<dbReference type="HOGENOM" id="CLU_776411_0_0_1"/>
<dbReference type="Proteomes" id="UP000016932">
    <property type="component" value="Unassembled WGS sequence"/>
</dbReference>
<sequence>MDETQQSLSFLDLNDDVLAEVCEAVVQLSRSDPPSRFTENGKPTLLQAFSMTCRRLRRIAASRLFYGIKIGPHGWDLVRVGDSIGPLGLCPYTRAYTKRLHFELFPENSPTGRDCRLPARIAEIFINLRRLERLTFSVPECQNTSARFKKIFMGNNLQLPSVESLHLPNGSHWIINCCPNLTTLRLGPTGKVLLGTIIEDSSHILVHLQHFEIAAHWDTELLRPILKIMPNLRTLAMARGALHYRESIEDMVPVLARFSKMKTLVLASVANLRVGFSVPYGGGAYNGHSRVGPLGKDIPEERLKAIHFVADLVFTGCPDLQELWIGEFYKAMRSKAKEGNNALIEISEARRAWPPIG</sequence>
<dbReference type="Gene3D" id="3.80.10.10">
    <property type="entry name" value="Ribonuclease Inhibitor"/>
    <property type="match status" value="1"/>
</dbReference>
<reference evidence="1 2" key="1">
    <citation type="journal article" date="2012" name="PLoS Pathog.">
        <title>Diverse lifestyles and strategies of plant pathogenesis encoded in the genomes of eighteen Dothideomycetes fungi.</title>
        <authorList>
            <person name="Ohm R.A."/>
            <person name="Feau N."/>
            <person name="Henrissat B."/>
            <person name="Schoch C.L."/>
            <person name="Horwitz B.A."/>
            <person name="Barry K.W."/>
            <person name="Condon B.J."/>
            <person name="Copeland A.C."/>
            <person name="Dhillon B."/>
            <person name="Glaser F."/>
            <person name="Hesse C.N."/>
            <person name="Kosti I."/>
            <person name="LaButti K."/>
            <person name="Lindquist E.A."/>
            <person name="Lucas S."/>
            <person name="Salamov A.A."/>
            <person name="Bradshaw R.E."/>
            <person name="Ciuffetti L."/>
            <person name="Hamelin R.C."/>
            <person name="Kema G.H.J."/>
            <person name="Lawrence C."/>
            <person name="Scott J.A."/>
            <person name="Spatafora J.W."/>
            <person name="Turgeon B.G."/>
            <person name="de Wit P.J.G.M."/>
            <person name="Zhong S."/>
            <person name="Goodwin S.B."/>
            <person name="Grigoriev I.V."/>
        </authorList>
    </citation>
    <scope>NUCLEOTIDE SEQUENCE [LARGE SCALE GENOMIC DNA]</scope>
    <source>
        <strain evidence="1 2">CIRAD86</strain>
    </source>
</reference>
<dbReference type="SUPFAM" id="SSF52047">
    <property type="entry name" value="RNI-like"/>
    <property type="match status" value="1"/>
</dbReference>
<evidence type="ECO:0000313" key="2">
    <source>
        <dbReference type="Proteomes" id="UP000016932"/>
    </source>
</evidence>
<protein>
    <recommendedName>
        <fullName evidence="3">F-box domain-containing protein</fullName>
    </recommendedName>
</protein>
<dbReference type="AlphaFoldDB" id="M3APA9"/>
<dbReference type="RefSeq" id="XP_007930021.1">
    <property type="nucleotide sequence ID" value="XM_007931830.1"/>
</dbReference>
<keyword evidence="2" id="KW-1185">Reference proteome</keyword>